<keyword evidence="3" id="KW-1185">Reference proteome</keyword>
<dbReference type="Proteomes" id="UP000054564">
    <property type="component" value="Unassembled WGS sequence"/>
</dbReference>
<protein>
    <recommendedName>
        <fullName evidence="4">F-box domain-containing protein</fullName>
    </recommendedName>
</protein>
<dbReference type="OrthoDB" id="2502018at2759"/>
<reference evidence="3" key="1">
    <citation type="submission" date="2014-03" db="EMBL/GenBank/DDBJ databases">
        <title>The Genome Sequence of Puccinia striiformis f. sp. tritici PST-78.</title>
        <authorList>
            <consortium name="The Broad Institute Genome Sequencing Platform"/>
            <person name="Cuomo C."/>
            <person name="Hulbert S."/>
            <person name="Chen X."/>
            <person name="Walker B."/>
            <person name="Young S.K."/>
            <person name="Zeng Q."/>
            <person name="Gargeya S."/>
            <person name="Fitzgerald M."/>
            <person name="Haas B."/>
            <person name="Abouelleil A."/>
            <person name="Alvarado L."/>
            <person name="Arachchi H.M."/>
            <person name="Berlin A.M."/>
            <person name="Chapman S.B."/>
            <person name="Goldberg J."/>
            <person name="Griggs A."/>
            <person name="Gujja S."/>
            <person name="Hansen M."/>
            <person name="Howarth C."/>
            <person name="Imamovic A."/>
            <person name="Larimer J."/>
            <person name="McCowan C."/>
            <person name="Montmayeur A."/>
            <person name="Murphy C."/>
            <person name="Neiman D."/>
            <person name="Pearson M."/>
            <person name="Priest M."/>
            <person name="Roberts A."/>
            <person name="Saif S."/>
            <person name="Shea T."/>
            <person name="Sisk P."/>
            <person name="Sykes S."/>
            <person name="Wortman J."/>
            <person name="Nusbaum C."/>
            <person name="Birren B."/>
        </authorList>
    </citation>
    <scope>NUCLEOTIDE SEQUENCE [LARGE SCALE GENOMIC DNA]</scope>
    <source>
        <strain evidence="3">race PST-78</strain>
    </source>
</reference>
<feature type="region of interest" description="Disordered" evidence="1">
    <location>
        <begin position="509"/>
        <end position="534"/>
    </location>
</feature>
<feature type="region of interest" description="Disordered" evidence="1">
    <location>
        <begin position="577"/>
        <end position="600"/>
    </location>
</feature>
<feature type="compositionally biased region" description="Acidic residues" evidence="1">
    <location>
        <begin position="209"/>
        <end position="229"/>
    </location>
</feature>
<evidence type="ECO:0008006" key="4">
    <source>
        <dbReference type="Google" id="ProtNLM"/>
    </source>
</evidence>
<dbReference type="SUPFAM" id="SSF52047">
    <property type="entry name" value="RNI-like"/>
    <property type="match status" value="1"/>
</dbReference>
<dbReference type="AlphaFoldDB" id="A0A0L0VSI7"/>
<feature type="region of interest" description="Disordered" evidence="1">
    <location>
        <begin position="201"/>
        <end position="244"/>
    </location>
</feature>
<name>A0A0L0VSI7_9BASI</name>
<dbReference type="EMBL" id="AJIL01000024">
    <property type="protein sequence ID" value="KNF02244.1"/>
    <property type="molecule type" value="Genomic_DNA"/>
</dbReference>
<feature type="compositionally biased region" description="Basic and acidic residues" evidence="1">
    <location>
        <begin position="230"/>
        <end position="244"/>
    </location>
</feature>
<proteinExistence type="predicted"/>
<sequence>MPSTTNTPAKQRATNSFAREELMASLTLNSPTRTIDRNPSKVTLSQLPFEIKQWIVYWLNLLEEQDHPFDSDDSDVEEVDDDVFTDQPNNNDHTQSVKSKITTRSQIVSDLISKSSPLLESPPTNYTAKTLSPEHNSILALSLVDRTFYEICRPFIWQTLDLEDFDLSKLRRLRNEALSRHADYVRRIWWRVSTTELDTYEPDSWMNATEEEEEDQEESKEEGGEEGEGEVTKRETKNSKAQEWDESSRSIELLEILNMCTKITSLDIDLSPTPINPITEEFKLSQYDPTSKFIHPIARLTQLTSIALTAPSEGIPFTERFIVKLIKDMNELQSFTCCSIDAEYPDFEHSNSISECKSPLGIHLSKLVHLKELDLDSVDCLDLSWCLLDWIPHLEGLAIDDCCRTSFKFIHEFTHKFSDSLYSLELSDVPYIDDEIEMHTHDSPLIQAIADISSGLFKFELPKLTTLSISNQLPICFLNNFDQSKNIKLIELGINSSISASDIEHIIMNPSINPTPNPTTSNSNSKNESSSKSRSNWPLLEKVIIGVDSESDLSTGQLEALELFFLSKGVVLEIDHDDEDSDDLSDSQDDDEQVGLGVDDEIEDLQHEWQEDDGDDDDIEYDD</sequence>
<evidence type="ECO:0000313" key="3">
    <source>
        <dbReference type="Proteomes" id="UP000054564"/>
    </source>
</evidence>
<dbReference type="STRING" id="1165861.A0A0L0VSI7"/>
<accession>A0A0L0VSI7</accession>
<gene>
    <name evidence="2" type="ORF">PSTG_04455</name>
</gene>
<evidence type="ECO:0000313" key="2">
    <source>
        <dbReference type="EMBL" id="KNF02244.1"/>
    </source>
</evidence>
<evidence type="ECO:0000256" key="1">
    <source>
        <dbReference type="SAM" id="MobiDB-lite"/>
    </source>
</evidence>
<comment type="caution">
    <text evidence="2">The sequence shown here is derived from an EMBL/GenBank/DDBJ whole genome shotgun (WGS) entry which is preliminary data.</text>
</comment>
<organism evidence="2 3">
    <name type="scientific">Puccinia striiformis f. sp. tritici PST-78</name>
    <dbReference type="NCBI Taxonomy" id="1165861"/>
    <lineage>
        <taxon>Eukaryota</taxon>
        <taxon>Fungi</taxon>
        <taxon>Dikarya</taxon>
        <taxon>Basidiomycota</taxon>
        <taxon>Pucciniomycotina</taxon>
        <taxon>Pucciniomycetes</taxon>
        <taxon>Pucciniales</taxon>
        <taxon>Pucciniaceae</taxon>
        <taxon>Puccinia</taxon>
    </lineage>
</organism>